<dbReference type="InterPro" id="IPR059019">
    <property type="entry name" value="WHD_CapW"/>
</dbReference>
<dbReference type="PANTHER" id="PTHR34580:SF3">
    <property type="entry name" value="PROTEIN PAFB"/>
    <property type="match status" value="1"/>
</dbReference>
<dbReference type="InterPro" id="IPR026881">
    <property type="entry name" value="WYL_dom"/>
</dbReference>
<dbReference type="InterPro" id="IPR016634">
    <property type="entry name" value="CapW-like"/>
</dbReference>
<dbReference type="Pfam" id="PF26107">
    <property type="entry name" value="BrxR_CTD"/>
    <property type="match status" value="1"/>
</dbReference>
<dbReference type="PANTHER" id="PTHR34580">
    <property type="match status" value="1"/>
</dbReference>
<evidence type="ECO:0000259" key="1">
    <source>
        <dbReference type="Pfam" id="PF13280"/>
    </source>
</evidence>
<feature type="domain" description="WYL" evidence="1">
    <location>
        <begin position="120"/>
        <end position="186"/>
    </location>
</feature>
<protein>
    <recommendedName>
        <fullName evidence="6">WYL domain-containing protein</fullName>
    </recommendedName>
</protein>
<accession>A0AAD4AEX0</accession>
<dbReference type="Pfam" id="PF13280">
    <property type="entry name" value="WYL"/>
    <property type="match status" value="1"/>
</dbReference>
<dbReference type="Proteomes" id="UP000016487">
    <property type="component" value="Unassembled WGS sequence"/>
</dbReference>
<sequence length="291" mass="32982">MDLENVNYAQKQRLAFIDFKLMFTSSVTRNEIIQRFECGTAAASRDLALYKEFAPKNLSYNTTEKQYIVESNFKPLFNHDARKTLVKLANEISDGFDAISDTKFPVEAPSALNVPDLMIVARISQAIFQNKAVNIIYTSLSSGSASRDIVPHSIVDNGLRWHVRAYCRKSKEFRDFVLTRITKATVMSGLSKEHESKEHDKEWNTFISLELVPHPRNIEYPTAIALDYGMVDGSMTIKARAALTGYLLRRWNVDCTKDASLIGAEYQLYLDKNQTLYGAENLTIAPGYKLN</sequence>
<evidence type="ECO:0000259" key="3">
    <source>
        <dbReference type="Pfam" id="PF26109"/>
    </source>
</evidence>
<dbReference type="InterPro" id="IPR051534">
    <property type="entry name" value="CBASS_pafABC_assoc_protein"/>
</dbReference>
<evidence type="ECO:0008006" key="6">
    <source>
        <dbReference type="Google" id="ProtNLM"/>
    </source>
</evidence>
<reference evidence="4" key="2">
    <citation type="submission" date="2015-03" db="EMBL/GenBank/DDBJ databases">
        <title>Genome sequence of Pseudoalteromonas citrea.</title>
        <authorList>
            <person name="Xie B.-B."/>
            <person name="Rong J.-C."/>
            <person name="Qin Q.-L."/>
            <person name="Zhang Y.-Z."/>
        </authorList>
    </citation>
    <scope>NUCLEOTIDE SEQUENCE</scope>
    <source>
        <strain evidence="4">DSM 8771</strain>
    </source>
</reference>
<dbReference type="AlphaFoldDB" id="A0AAD4AEX0"/>
<reference evidence="4" key="1">
    <citation type="journal article" date="2012" name="J. Bacteriol.">
        <title>Genome sequences of type strains of seven species of the marine bacterium Pseudoalteromonas.</title>
        <authorList>
            <person name="Xie B.B."/>
            <person name="Shu Y.L."/>
            <person name="Qin Q.L."/>
            <person name="Rong J.C."/>
            <person name="Zhang X.Y."/>
            <person name="Chen X.L."/>
            <person name="Shi M."/>
            <person name="He H.L."/>
            <person name="Zhou B.C."/>
            <person name="Zhang Y.Z."/>
        </authorList>
    </citation>
    <scope>NUCLEOTIDE SEQUENCE</scope>
    <source>
        <strain evidence="4">DSM 8771</strain>
    </source>
</reference>
<dbReference type="Pfam" id="PF26109">
    <property type="entry name" value="WHD_BrxR"/>
    <property type="match status" value="1"/>
</dbReference>
<name>A0AAD4AEX0_9GAMM</name>
<dbReference type="RefSeq" id="WP_010365356.1">
    <property type="nucleotide sequence ID" value="NZ_AHBZ03000027.1"/>
</dbReference>
<proteinExistence type="predicted"/>
<comment type="caution">
    <text evidence="4">The sequence shown here is derived from an EMBL/GenBank/DDBJ whole genome shotgun (WGS) entry which is preliminary data.</text>
</comment>
<evidence type="ECO:0000259" key="2">
    <source>
        <dbReference type="Pfam" id="PF26107"/>
    </source>
</evidence>
<dbReference type="PROSITE" id="PS52050">
    <property type="entry name" value="WYL"/>
    <property type="match status" value="1"/>
</dbReference>
<evidence type="ECO:0000313" key="5">
    <source>
        <dbReference type="Proteomes" id="UP000016487"/>
    </source>
</evidence>
<gene>
    <name evidence="4" type="ORF">PCIT_b0738</name>
</gene>
<feature type="domain" description="DNA-binding transcriptional repressor CapW C-terminal dimerisation" evidence="2">
    <location>
        <begin position="207"/>
        <end position="274"/>
    </location>
</feature>
<dbReference type="EMBL" id="AHBZ03000027">
    <property type="protein sequence ID" value="KAF7764690.1"/>
    <property type="molecule type" value="Genomic_DNA"/>
</dbReference>
<evidence type="ECO:0000313" key="4">
    <source>
        <dbReference type="EMBL" id="KAF7764690.1"/>
    </source>
</evidence>
<dbReference type="PIRSF" id="PIRSF015558">
    <property type="entry name" value="Txn_reg_DeoR_prd"/>
    <property type="match status" value="1"/>
</dbReference>
<organism evidence="4 5">
    <name type="scientific">Pseudoalteromonas citrea</name>
    <dbReference type="NCBI Taxonomy" id="43655"/>
    <lineage>
        <taxon>Bacteria</taxon>
        <taxon>Pseudomonadati</taxon>
        <taxon>Pseudomonadota</taxon>
        <taxon>Gammaproteobacteria</taxon>
        <taxon>Alteromonadales</taxon>
        <taxon>Pseudoalteromonadaceae</taxon>
        <taxon>Pseudoalteromonas</taxon>
    </lineage>
</organism>
<feature type="domain" description="DNA-binding transcriptional repressor CapW winged helix-turn-helix" evidence="3">
    <location>
        <begin position="10"/>
        <end position="83"/>
    </location>
</feature>
<dbReference type="InterPro" id="IPR059020">
    <property type="entry name" value="CapW_CTD"/>
</dbReference>